<evidence type="ECO:0000313" key="1">
    <source>
        <dbReference type="EMBL" id="CAG2195125.1"/>
    </source>
</evidence>
<name>A0A8S3QKY8_MYTED</name>
<sequence>MVLIKQTMKETETPGQSELNEIKEALNKQVSDIRESSIREKTLLYMGLGKKKESDDDLGYIKPRPLKIIWADNESKRTFMKQLSYLKGIDEESPFYGISVTHDMTKEERDENRKKIWKLRLKLKVISRGKTSICDIKQAPEIIMVTEVLPKNSRYNLNKAEFSFSDYDMFRDNFSSESGRGIIIYLKRELKAVEVNIESEFKEHVWVKINLKDNDEAGD</sequence>
<accession>A0A8S3QKY8</accession>
<dbReference type="Proteomes" id="UP000683360">
    <property type="component" value="Unassembled WGS sequence"/>
</dbReference>
<dbReference type="OrthoDB" id="10438304at2759"/>
<dbReference type="AlphaFoldDB" id="A0A8S3QKY8"/>
<comment type="caution">
    <text evidence="1">The sequence shown here is derived from an EMBL/GenBank/DDBJ whole genome shotgun (WGS) entry which is preliminary data.</text>
</comment>
<gene>
    <name evidence="1" type="ORF">MEDL_10089</name>
</gene>
<keyword evidence="2" id="KW-1185">Reference proteome</keyword>
<dbReference type="EMBL" id="CAJPWZ010000506">
    <property type="protein sequence ID" value="CAG2195125.1"/>
    <property type="molecule type" value="Genomic_DNA"/>
</dbReference>
<protein>
    <submittedName>
        <fullName evidence="1">Uncharacterized protein</fullName>
    </submittedName>
</protein>
<proteinExistence type="predicted"/>
<evidence type="ECO:0000313" key="2">
    <source>
        <dbReference type="Proteomes" id="UP000683360"/>
    </source>
</evidence>
<organism evidence="1 2">
    <name type="scientific">Mytilus edulis</name>
    <name type="common">Blue mussel</name>
    <dbReference type="NCBI Taxonomy" id="6550"/>
    <lineage>
        <taxon>Eukaryota</taxon>
        <taxon>Metazoa</taxon>
        <taxon>Spiralia</taxon>
        <taxon>Lophotrochozoa</taxon>
        <taxon>Mollusca</taxon>
        <taxon>Bivalvia</taxon>
        <taxon>Autobranchia</taxon>
        <taxon>Pteriomorphia</taxon>
        <taxon>Mytilida</taxon>
        <taxon>Mytiloidea</taxon>
        <taxon>Mytilidae</taxon>
        <taxon>Mytilinae</taxon>
        <taxon>Mytilus</taxon>
    </lineage>
</organism>
<reference evidence="1" key="1">
    <citation type="submission" date="2021-03" db="EMBL/GenBank/DDBJ databases">
        <authorList>
            <person name="Bekaert M."/>
        </authorList>
    </citation>
    <scope>NUCLEOTIDE SEQUENCE</scope>
</reference>